<accession>A0AC61THY2</accession>
<protein>
    <submittedName>
        <fullName evidence="1">Uncharacterized protein</fullName>
    </submittedName>
</protein>
<reference evidence="1" key="1">
    <citation type="submission" date="2021-09" db="EMBL/GenBank/DDBJ databases">
        <title>Comparative genomics of Edwardsiella genus reveals species-based diversity.</title>
        <authorList>
            <person name="Tekedar H.C."/>
            <person name="Kumru S."/>
            <person name="Waldbieser G.C."/>
            <person name="Reichley S.R."/>
            <person name="Lawrence M.L."/>
            <person name="Griffin M.J."/>
        </authorList>
    </citation>
    <scope>NUCLEOTIDE SEQUENCE</scope>
    <source>
        <strain evidence="1">ATCC 15947</strain>
    </source>
</reference>
<organism evidence="1 2">
    <name type="scientific">Edwardsiella tarda ATCC 15947 = NBRC 105688</name>
    <dbReference type="NCBI Taxonomy" id="667121"/>
    <lineage>
        <taxon>Bacteria</taxon>
        <taxon>Pseudomonadati</taxon>
        <taxon>Pseudomonadota</taxon>
        <taxon>Gammaproteobacteria</taxon>
        <taxon>Enterobacterales</taxon>
        <taxon>Hafniaceae</taxon>
        <taxon>Edwardsiella</taxon>
    </lineage>
</organism>
<proteinExistence type="predicted"/>
<keyword evidence="2" id="KW-1185">Reference proteome</keyword>
<sequence>MRGLKSADFYVDRVLKASEAMLYALNHYSYHEAMDVLDWIRKRIEEDAVIKLSQRGAVEHDPSFPVRVAPRRKFIYSIPNKPIDPKIPH</sequence>
<name>A0AC61THY2_EDWTA</name>
<gene>
    <name evidence="1" type="ORF">DCL27_00220</name>
</gene>
<evidence type="ECO:0000313" key="1">
    <source>
        <dbReference type="EMBL" id="UCQ00276.1"/>
    </source>
</evidence>
<evidence type="ECO:0000313" key="2">
    <source>
        <dbReference type="Proteomes" id="UP000245918"/>
    </source>
</evidence>
<dbReference type="Proteomes" id="UP000245918">
    <property type="component" value="Chromosome"/>
</dbReference>
<dbReference type="EMBL" id="CP084506">
    <property type="protein sequence ID" value="UCQ00276.1"/>
    <property type="molecule type" value="Genomic_DNA"/>
</dbReference>